<evidence type="ECO:0000313" key="3">
    <source>
        <dbReference type="Proteomes" id="UP000184327"/>
    </source>
</evidence>
<dbReference type="Gene3D" id="3.40.630.30">
    <property type="match status" value="1"/>
</dbReference>
<evidence type="ECO:0000256" key="1">
    <source>
        <dbReference type="SAM" id="MobiDB-lite"/>
    </source>
</evidence>
<proteinExistence type="predicted"/>
<protein>
    <submittedName>
        <fullName evidence="2">Uncharacterized protein</fullName>
    </submittedName>
</protein>
<evidence type="ECO:0000313" key="2">
    <source>
        <dbReference type="EMBL" id="SHE37694.1"/>
    </source>
</evidence>
<dbReference type="EMBL" id="FQUZ01000002">
    <property type="protein sequence ID" value="SHE37694.1"/>
    <property type="molecule type" value="Genomic_DNA"/>
</dbReference>
<reference evidence="2 3" key="1">
    <citation type="submission" date="2016-11" db="EMBL/GenBank/DDBJ databases">
        <authorList>
            <person name="Jaros S."/>
            <person name="Januszkiewicz K."/>
            <person name="Wedrychowicz H."/>
        </authorList>
    </citation>
    <scope>NUCLEOTIDE SEQUENCE [LARGE SCALE GENOMIC DNA]</scope>
    <source>
        <strain evidence="2 3">DSM 16112</strain>
    </source>
</reference>
<gene>
    <name evidence="2" type="ORF">SAMN02745117_00187</name>
</gene>
<accession>A0A1M4SZR2</accession>
<feature type="region of interest" description="Disordered" evidence="1">
    <location>
        <begin position="1"/>
        <end position="35"/>
    </location>
</feature>
<dbReference type="RefSeq" id="WP_073353582.1">
    <property type="nucleotide sequence ID" value="NZ_FQUZ01000002.1"/>
</dbReference>
<dbReference type="Proteomes" id="UP000184327">
    <property type="component" value="Unassembled WGS sequence"/>
</dbReference>
<dbReference type="AlphaFoldDB" id="A0A1M4SZR2"/>
<keyword evidence="3" id="KW-1185">Reference proteome</keyword>
<feature type="compositionally biased region" description="Low complexity" evidence="1">
    <location>
        <begin position="10"/>
        <end position="21"/>
    </location>
</feature>
<organism evidence="2 3">
    <name type="scientific">Lampropedia hyalina DSM 16112</name>
    <dbReference type="NCBI Taxonomy" id="1122156"/>
    <lineage>
        <taxon>Bacteria</taxon>
        <taxon>Pseudomonadati</taxon>
        <taxon>Pseudomonadota</taxon>
        <taxon>Betaproteobacteria</taxon>
        <taxon>Burkholderiales</taxon>
        <taxon>Comamonadaceae</taxon>
        <taxon>Lampropedia</taxon>
    </lineage>
</organism>
<sequence>MNPPAKPPHSGSIQASASGQGHTQATPPAPPKTRALPLMIPIRSLGPAQREQIRHHLLSLSSRDRYLRFGYPATDVQVGSYVQGLDFSRDEVFGILNRKLELIAVAHLAYAEGNETTAEFGVSVLSHYRG</sequence>
<name>A0A1M4SZR2_9BURK</name>
<dbReference type="STRING" id="1122156.SAMN02745117_00187"/>